<keyword evidence="4" id="KW-1185">Reference proteome</keyword>
<organism evidence="3 4">
    <name type="scientific">Alsobacter ponti</name>
    <dbReference type="NCBI Taxonomy" id="2962936"/>
    <lineage>
        <taxon>Bacteria</taxon>
        <taxon>Pseudomonadati</taxon>
        <taxon>Pseudomonadota</taxon>
        <taxon>Alphaproteobacteria</taxon>
        <taxon>Hyphomicrobiales</taxon>
        <taxon>Alsobacteraceae</taxon>
        <taxon>Alsobacter</taxon>
    </lineage>
</organism>
<dbReference type="Proteomes" id="UP001205890">
    <property type="component" value="Unassembled WGS sequence"/>
</dbReference>
<dbReference type="InterPro" id="IPR050811">
    <property type="entry name" value="Phosphate_ABC_transporter"/>
</dbReference>
<evidence type="ECO:0000259" key="2">
    <source>
        <dbReference type="Pfam" id="PF12849"/>
    </source>
</evidence>
<reference evidence="3 4" key="1">
    <citation type="submission" date="2022-07" db="EMBL/GenBank/DDBJ databases">
        <authorList>
            <person name="Li W.-J."/>
            <person name="Deng Q.-Q."/>
        </authorList>
    </citation>
    <scope>NUCLEOTIDE SEQUENCE [LARGE SCALE GENOMIC DNA]</scope>
    <source>
        <strain evidence="3 4">SYSU M60028</strain>
    </source>
</reference>
<evidence type="ECO:0000256" key="1">
    <source>
        <dbReference type="ARBA" id="ARBA00022729"/>
    </source>
</evidence>
<dbReference type="SUPFAM" id="SSF53850">
    <property type="entry name" value="Periplasmic binding protein-like II"/>
    <property type="match status" value="1"/>
</dbReference>
<dbReference type="InterPro" id="IPR024370">
    <property type="entry name" value="PBP_domain"/>
</dbReference>
<feature type="domain" description="PBP" evidence="2">
    <location>
        <begin position="28"/>
        <end position="256"/>
    </location>
</feature>
<keyword evidence="1" id="KW-0732">Signal</keyword>
<gene>
    <name evidence="3" type="ORF">NK718_18810</name>
</gene>
<dbReference type="EMBL" id="JANCLU010000023">
    <property type="protein sequence ID" value="MCP8940581.1"/>
    <property type="molecule type" value="Genomic_DNA"/>
</dbReference>
<dbReference type="PANTHER" id="PTHR30570">
    <property type="entry name" value="PERIPLASMIC PHOSPHATE BINDING COMPONENT OF PHOSPHATE ABC TRANSPORTER"/>
    <property type="match status" value="1"/>
</dbReference>
<sequence>MFRLTPLFRSRLSEIVGAGVAIAFAGHAAGAMAGTLTIPGTGDGIEILNAVGAAYTADNPNTVVIVPPSIGSGGAIVAVTGDREVLGRVARPLSEAEKAQGLVFTPIVKIPSAIFVHPSVKLDSLTAKQVADIYSGAVSNWSELGGPDLRIKVVRREDADSTLGVLRASMPYWKDLVLTPKSKTATTTQEAIETTRQTEGSIGFAPYSPALQPSVTVLKIDGKFPTDEGYPSAVTLALIHKPGTVTPEATNFVRFANSAKARQLVTNLGGVPLGQ</sequence>
<dbReference type="Pfam" id="PF12849">
    <property type="entry name" value="PBP_like_2"/>
    <property type="match status" value="1"/>
</dbReference>
<dbReference type="RefSeq" id="WP_254745466.1">
    <property type="nucleotide sequence ID" value="NZ_JANCLU010000023.1"/>
</dbReference>
<name>A0ABT1LHZ4_9HYPH</name>
<comment type="caution">
    <text evidence="3">The sequence shown here is derived from an EMBL/GenBank/DDBJ whole genome shotgun (WGS) entry which is preliminary data.</text>
</comment>
<dbReference type="Gene3D" id="3.40.190.10">
    <property type="entry name" value="Periplasmic binding protein-like II"/>
    <property type="match status" value="2"/>
</dbReference>
<evidence type="ECO:0000313" key="3">
    <source>
        <dbReference type="EMBL" id="MCP8940581.1"/>
    </source>
</evidence>
<evidence type="ECO:0000313" key="4">
    <source>
        <dbReference type="Proteomes" id="UP001205890"/>
    </source>
</evidence>
<accession>A0ABT1LHZ4</accession>
<protein>
    <submittedName>
        <fullName evidence="3">Substrate-binding domain-containing protein</fullName>
    </submittedName>
</protein>
<proteinExistence type="predicted"/>
<dbReference type="PANTHER" id="PTHR30570:SF1">
    <property type="entry name" value="PHOSPHATE-BINDING PROTEIN PSTS"/>
    <property type="match status" value="1"/>
</dbReference>